<keyword evidence="2" id="KW-0489">Methyltransferase</keyword>
<keyword evidence="2" id="KW-0808">Transferase</keyword>
<dbReference type="GO" id="GO:0032259">
    <property type="term" value="P:methylation"/>
    <property type="evidence" value="ECO:0007669"/>
    <property type="project" value="UniProtKB-KW"/>
</dbReference>
<evidence type="ECO:0000259" key="1">
    <source>
        <dbReference type="Pfam" id="PF08241"/>
    </source>
</evidence>
<dbReference type="InterPro" id="IPR013216">
    <property type="entry name" value="Methyltransf_11"/>
</dbReference>
<protein>
    <submittedName>
        <fullName evidence="2">Class I SAM-dependent methyltransferase</fullName>
        <ecNumber evidence="2">2.1.-.-</ecNumber>
    </submittedName>
</protein>
<dbReference type="Proteomes" id="UP001431776">
    <property type="component" value="Unassembled WGS sequence"/>
</dbReference>
<proteinExistence type="predicted"/>
<dbReference type="Gene3D" id="3.40.50.150">
    <property type="entry name" value="Vaccinia Virus protein VP39"/>
    <property type="match status" value="1"/>
</dbReference>
<name>A0AAW6TXR5_9BACT</name>
<dbReference type="Pfam" id="PF08241">
    <property type="entry name" value="Methyltransf_11"/>
    <property type="match status" value="1"/>
</dbReference>
<feature type="domain" description="Methyltransferase type 11" evidence="1">
    <location>
        <begin position="59"/>
        <end position="145"/>
    </location>
</feature>
<dbReference type="CDD" id="cd02440">
    <property type="entry name" value="AdoMet_MTases"/>
    <property type="match status" value="1"/>
</dbReference>
<dbReference type="PANTHER" id="PTHR42912">
    <property type="entry name" value="METHYLTRANSFERASE"/>
    <property type="match status" value="1"/>
</dbReference>
<dbReference type="RefSeq" id="WP_349244463.1">
    <property type="nucleotide sequence ID" value="NZ_JASCXX010000008.1"/>
</dbReference>
<keyword evidence="3" id="KW-1185">Reference proteome</keyword>
<organism evidence="2 3">
    <name type="scientific">Anaerobaca lacustris</name>
    <dbReference type="NCBI Taxonomy" id="3044600"/>
    <lineage>
        <taxon>Bacteria</taxon>
        <taxon>Pseudomonadati</taxon>
        <taxon>Planctomycetota</taxon>
        <taxon>Phycisphaerae</taxon>
        <taxon>Sedimentisphaerales</taxon>
        <taxon>Anaerobacaceae</taxon>
        <taxon>Anaerobaca</taxon>
    </lineage>
</organism>
<dbReference type="InterPro" id="IPR050508">
    <property type="entry name" value="Methyltransf_Superfamily"/>
</dbReference>
<reference evidence="2" key="1">
    <citation type="submission" date="2023-05" db="EMBL/GenBank/DDBJ databases">
        <title>Anaerotaeda fermentans gen. nov., sp. nov., a novel anaerobic planctomycete of the new family within the order Sedimentisphaerales isolated from Taman Peninsula, Russia.</title>
        <authorList>
            <person name="Khomyakova M.A."/>
            <person name="Merkel A.Y."/>
            <person name="Slobodkin A.I."/>
        </authorList>
    </citation>
    <scope>NUCLEOTIDE SEQUENCE</scope>
    <source>
        <strain evidence="2">M17dextr</strain>
    </source>
</reference>
<comment type="caution">
    <text evidence="2">The sequence shown here is derived from an EMBL/GenBank/DDBJ whole genome shotgun (WGS) entry which is preliminary data.</text>
</comment>
<dbReference type="AlphaFoldDB" id="A0AAW6TXR5"/>
<evidence type="ECO:0000313" key="3">
    <source>
        <dbReference type="Proteomes" id="UP001431776"/>
    </source>
</evidence>
<accession>A0AAW6TXR5</accession>
<evidence type="ECO:0000313" key="2">
    <source>
        <dbReference type="EMBL" id="MDI6449054.1"/>
    </source>
</evidence>
<dbReference type="GO" id="GO:0008757">
    <property type="term" value="F:S-adenosylmethionine-dependent methyltransferase activity"/>
    <property type="evidence" value="ECO:0007669"/>
    <property type="project" value="InterPro"/>
</dbReference>
<gene>
    <name evidence="2" type="ORF">QJ522_08365</name>
</gene>
<dbReference type="EMBL" id="JASCXX010000008">
    <property type="protein sequence ID" value="MDI6449054.1"/>
    <property type="molecule type" value="Genomic_DNA"/>
</dbReference>
<dbReference type="SUPFAM" id="SSF53335">
    <property type="entry name" value="S-adenosyl-L-methionine-dependent methyltransferases"/>
    <property type="match status" value="1"/>
</dbReference>
<dbReference type="EC" id="2.1.-.-" evidence="2"/>
<sequence length="214" mass="24698">MSDEVSRGRLPENATIDAARAYEDKRFGRRSRMQRLNAKEREFAKHVFQMAGPRPRVVDIPCGSGRFFDIFSVAQEYVMADISPSMLQVVRERFGPPPHVRLMETNVSKIPLPDNSADLCFCMRLFHHFPSDEVRLAALRELARVSSGYIALSFYNKESLRYRWRKMLGKRIRGHYIGFNDLAALAQQVGLTVCERIPTRNLLEQQCFITLKKS</sequence>
<dbReference type="InterPro" id="IPR029063">
    <property type="entry name" value="SAM-dependent_MTases_sf"/>
</dbReference>